<comment type="caution">
    <text evidence="2">The sequence shown here is derived from an EMBL/GenBank/DDBJ whole genome shotgun (WGS) entry which is preliminary data.</text>
</comment>
<feature type="signal peptide" evidence="1">
    <location>
        <begin position="1"/>
        <end position="23"/>
    </location>
</feature>
<dbReference type="EMBL" id="ATDT01000002">
    <property type="protein sequence ID" value="EPF20977.1"/>
    <property type="molecule type" value="Genomic_DNA"/>
</dbReference>
<feature type="chain" id="PRO_5004510796" description="DUF1481 domain-containing protein" evidence="1">
    <location>
        <begin position="24"/>
        <end position="232"/>
    </location>
</feature>
<accession>S3JLC0</accession>
<dbReference type="InterPro" id="IPR010858">
    <property type="entry name" value="DUF1481"/>
</dbReference>
<proteinExistence type="predicted"/>
<evidence type="ECO:0000313" key="2">
    <source>
        <dbReference type="EMBL" id="EPF20977.1"/>
    </source>
</evidence>
<dbReference type="Pfam" id="PF07356">
    <property type="entry name" value="DUF1481"/>
    <property type="match status" value="1"/>
</dbReference>
<evidence type="ECO:0000313" key="3">
    <source>
        <dbReference type="Proteomes" id="UP000014585"/>
    </source>
</evidence>
<dbReference type="AlphaFoldDB" id="S3JLC0"/>
<protein>
    <recommendedName>
        <fullName evidence="4">DUF1481 domain-containing protein</fullName>
    </recommendedName>
</protein>
<dbReference type="Proteomes" id="UP000014585">
    <property type="component" value="Unassembled WGS sequence"/>
</dbReference>
<name>S3JLC0_9ENTR</name>
<reference evidence="2 3" key="1">
    <citation type="submission" date="2013-04" db="EMBL/GenBank/DDBJ databases">
        <authorList>
            <person name="Weinstock G."/>
            <person name="Sodergren E."/>
            <person name="Lobos E.A."/>
            <person name="Fulton L."/>
            <person name="Fulton R."/>
            <person name="Courtney L."/>
            <person name="Fronick C."/>
            <person name="O'Laughlin M."/>
            <person name="Godfrey J."/>
            <person name="Wilson R.M."/>
            <person name="Miner T."/>
            <person name="Farmer C."/>
            <person name="Delehaunty K."/>
            <person name="Cordes M."/>
            <person name="Minx P."/>
            <person name="Tomlinson C."/>
            <person name="Chen J."/>
            <person name="Wollam A."/>
            <person name="Pepin K.H."/>
            <person name="Palsikar V.B."/>
            <person name="Zhang X."/>
            <person name="Suruliraj S."/>
            <person name="Perna N.T."/>
            <person name="Plunkett G."/>
            <person name="Warren W."/>
            <person name="Mitreva M."/>
            <person name="Mardis E.R."/>
            <person name="Wilson R.K."/>
        </authorList>
    </citation>
    <scope>NUCLEOTIDE SEQUENCE [LARGE SCALE GENOMIC DNA]</scope>
    <source>
        <strain evidence="2 3">DSM 4568</strain>
    </source>
</reference>
<dbReference type="HOGENOM" id="CLU_112915_0_0_6"/>
<evidence type="ECO:0000256" key="1">
    <source>
        <dbReference type="SAM" id="SignalP"/>
    </source>
</evidence>
<organism evidence="2 3">
    <name type="scientific">Cedecea davisae DSM 4568</name>
    <dbReference type="NCBI Taxonomy" id="566551"/>
    <lineage>
        <taxon>Bacteria</taxon>
        <taxon>Pseudomonadati</taxon>
        <taxon>Pseudomonadota</taxon>
        <taxon>Gammaproteobacteria</taxon>
        <taxon>Enterobacterales</taxon>
        <taxon>Enterobacteriaceae</taxon>
        <taxon>Cedecea</taxon>
    </lineage>
</organism>
<dbReference type="STRING" id="566551.HMPREF0201_00034"/>
<evidence type="ECO:0008006" key="4">
    <source>
        <dbReference type="Google" id="ProtNLM"/>
    </source>
</evidence>
<keyword evidence="1" id="KW-0732">Signal</keyword>
<gene>
    <name evidence="2" type="ORF">HMPREF0201_00034</name>
</gene>
<sequence length="232" mass="26125">MSVNSFNRGAFTPLLSVWRPLLALVGAVALTACSSNKLPPFTATGYVADQGVVRIWRKDNTDESTHMLTAFSPWQHGATTTGEYRWQGDKLIFIELNIQGKQPEHVKVRFDDRGELSFMQREVNNQKQQLSNDQIALYQYNADRIRATSEALRIGHVVLRQGRWHRNGTVTTCEGETLSPKLDAASLSHIERRQNNSSLEVSIAWLEAPEGSQLLLVANQDFCSWQPKPGDF</sequence>
<dbReference type="PATRIC" id="fig|566551.4.peg.27"/>